<name>A0A4S4KAP2_9AGAM</name>
<evidence type="ECO:0000256" key="1">
    <source>
        <dbReference type="SAM" id="MobiDB-lite"/>
    </source>
</evidence>
<evidence type="ECO:0000313" key="3">
    <source>
        <dbReference type="Proteomes" id="UP000308199"/>
    </source>
</evidence>
<gene>
    <name evidence="2" type="ORF">EW145_g8035</name>
</gene>
<feature type="region of interest" description="Disordered" evidence="1">
    <location>
        <begin position="76"/>
        <end position="182"/>
    </location>
</feature>
<dbReference type="Proteomes" id="UP000308199">
    <property type="component" value="Unassembled WGS sequence"/>
</dbReference>
<feature type="compositionally biased region" description="Basic and acidic residues" evidence="1">
    <location>
        <begin position="78"/>
        <end position="104"/>
    </location>
</feature>
<dbReference type="AlphaFoldDB" id="A0A4S4KAP2"/>
<protein>
    <submittedName>
        <fullName evidence="2">Uncharacterized protein</fullName>
    </submittedName>
</protein>
<proteinExistence type="predicted"/>
<keyword evidence="3" id="KW-1185">Reference proteome</keyword>
<evidence type="ECO:0000313" key="2">
    <source>
        <dbReference type="EMBL" id="THG95024.1"/>
    </source>
</evidence>
<reference evidence="2 3" key="1">
    <citation type="submission" date="2019-02" db="EMBL/GenBank/DDBJ databases">
        <title>Genome sequencing of the rare red list fungi Phellinidium pouzarii.</title>
        <authorList>
            <person name="Buettner E."/>
            <person name="Kellner H."/>
        </authorList>
    </citation>
    <scope>NUCLEOTIDE SEQUENCE [LARGE SCALE GENOMIC DNA]</scope>
    <source>
        <strain evidence="2 3">DSM 108285</strain>
    </source>
</reference>
<comment type="caution">
    <text evidence="2">The sequence shown here is derived from an EMBL/GenBank/DDBJ whole genome shotgun (WGS) entry which is preliminary data.</text>
</comment>
<accession>A0A4S4KAP2</accession>
<dbReference type="OrthoDB" id="2649at2759"/>
<feature type="compositionally biased region" description="Polar residues" evidence="1">
    <location>
        <begin position="120"/>
        <end position="147"/>
    </location>
</feature>
<feature type="compositionally biased region" description="Acidic residues" evidence="1">
    <location>
        <begin position="105"/>
        <end position="117"/>
    </location>
</feature>
<dbReference type="EMBL" id="SGPK01001024">
    <property type="protein sequence ID" value="THG95024.1"/>
    <property type="molecule type" value="Genomic_DNA"/>
</dbReference>
<sequence length="182" mass="20137">MLSSFLSPMLRLYPDKRARASELVHHAWLDGIIVQGEIELIRQAEEEELLRRESERKMSLAGIGAVEMSSTVSVGSEGRARLARAEERHQLEEQRDADALKPVDDLDDTTMPDEADEQTPAVTTSSNAYKENQIGNLAQPVLQQPLTPHQGHKHQGSKGSSVRIDTAPALPSPVKTANKRRD</sequence>
<organism evidence="2 3">
    <name type="scientific">Phellinidium pouzarii</name>
    <dbReference type="NCBI Taxonomy" id="167371"/>
    <lineage>
        <taxon>Eukaryota</taxon>
        <taxon>Fungi</taxon>
        <taxon>Dikarya</taxon>
        <taxon>Basidiomycota</taxon>
        <taxon>Agaricomycotina</taxon>
        <taxon>Agaricomycetes</taxon>
        <taxon>Hymenochaetales</taxon>
        <taxon>Hymenochaetaceae</taxon>
        <taxon>Phellinidium</taxon>
    </lineage>
</organism>